<protein>
    <submittedName>
        <fullName evidence="1">Uncharacterized protein</fullName>
    </submittedName>
</protein>
<evidence type="ECO:0000313" key="1">
    <source>
        <dbReference type="EMBL" id="DAD22507.1"/>
    </source>
</evidence>
<sequence>MKDKASGEQVFMANGWESKEKARLAFKRSQHIPKHDHKPMTLNTVVQSDEEIVNAKPLAIFSVDTLQIVGLKKMHHKCWAILY</sequence>
<name>A0A822XQ99_NELNU</name>
<dbReference type="Proteomes" id="UP000607653">
    <property type="component" value="Unassembled WGS sequence"/>
</dbReference>
<gene>
    <name evidence="1" type="ORF">HUJ06_023970</name>
</gene>
<accession>A0A822XQ99</accession>
<proteinExistence type="predicted"/>
<keyword evidence="2" id="KW-1185">Reference proteome</keyword>
<organism evidence="1 2">
    <name type="scientific">Nelumbo nucifera</name>
    <name type="common">Sacred lotus</name>
    <dbReference type="NCBI Taxonomy" id="4432"/>
    <lineage>
        <taxon>Eukaryota</taxon>
        <taxon>Viridiplantae</taxon>
        <taxon>Streptophyta</taxon>
        <taxon>Embryophyta</taxon>
        <taxon>Tracheophyta</taxon>
        <taxon>Spermatophyta</taxon>
        <taxon>Magnoliopsida</taxon>
        <taxon>Proteales</taxon>
        <taxon>Nelumbonaceae</taxon>
        <taxon>Nelumbo</taxon>
    </lineage>
</organism>
<dbReference type="EMBL" id="DUZY01000001">
    <property type="protein sequence ID" value="DAD22507.1"/>
    <property type="molecule type" value="Genomic_DNA"/>
</dbReference>
<evidence type="ECO:0000313" key="2">
    <source>
        <dbReference type="Proteomes" id="UP000607653"/>
    </source>
</evidence>
<comment type="caution">
    <text evidence="1">The sequence shown here is derived from an EMBL/GenBank/DDBJ whole genome shotgun (WGS) entry which is preliminary data.</text>
</comment>
<dbReference type="AlphaFoldDB" id="A0A822XQ99"/>
<reference evidence="1 2" key="1">
    <citation type="journal article" date="2020" name="Mol. Biol. Evol.">
        <title>Distinct Expression and Methylation Patterns for Genes with Different Fates following a Single Whole-Genome Duplication in Flowering Plants.</title>
        <authorList>
            <person name="Shi T."/>
            <person name="Rahmani R.S."/>
            <person name="Gugger P.F."/>
            <person name="Wang M."/>
            <person name="Li H."/>
            <person name="Zhang Y."/>
            <person name="Li Z."/>
            <person name="Wang Q."/>
            <person name="Van de Peer Y."/>
            <person name="Marchal K."/>
            <person name="Chen J."/>
        </authorList>
    </citation>
    <scope>NUCLEOTIDE SEQUENCE [LARGE SCALE GENOMIC DNA]</scope>
    <source>
        <tissue evidence="1">Leaf</tissue>
    </source>
</reference>